<dbReference type="AlphaFoldDB" id="A0A1H5JHN7"/>
<proteinExistence type="predicted"/>
<dbReference type="EMBL" id="FNTH01000001">
    <property type="protein sequence ID" value="SEE51511.1"/>
    <property type="molecule type" value="Genomic_DNA"/>
</dbReference>
<dbReference type="RefSeq" id="WP_143046902.1">
    <property type="nucleotide sequence ID" value="NZ_FNTH01000001.1"/>
</dbReference>
<dbReference type="OrthoDB" id="8239910at2"/>
<gene>
    <name evidence="1" type="ORF">SAMN05444164_8419</name>
</gene>
<sequence length="71" mass="8147">MTSGYWEFRSKGGTFRIVPLNGRFHFFFEEEDFGSYHSAVAALHLLGGYSHYPSARGLPFEVPEWTFVRVG</sequence>
<organism evidence="1 2">
    <name type="scientific">Bradyrhizobium erythrophlei</name>
    <dbReference type="NCBI Taxonomy" id="1437360"/>
    <lineage>
        <taxon>Bacteria</taxon>
        <taxon>Pseudomonadati</taxon>
        <taxon>Pseudomonadota</taxon>
        <taxon>Alphaproteobacteria</taxon>
        <taxon>Hyphomicrobiales</taxon>
        <taxon>Nitrobacteraceae</taxon>
        <taxon>Bradyrhizobium</taxon>
    </lineage>
</organism>
<reference evidence="1 2" key="1">
    <citation type="submission" date="2016-10" db="EMBL/GenBank/DDBJ databases">
        <authorList>
            <person name="de Groot N.N."/>
        </authorList>
    </citation>
    <scope>NUCLEOTIDE SEQUENCE [LARGE SCALE GENOMIC DNA]</scope>
    <source>
        <strain evidence="1 2">MT12</strain>
    </source>
</reference>
<evidence type="ECO:0000313" key="1">
    <source>
        <dbReference type="EMBL" id="SEE51511.1"/>
    </source>
</evidence>
<accession>A0A1H5JHN7</accession>
<dbReference type="Proteomes" id="UP000198992">
    <property type="component" value="Unassembled WGS sequence"/>
</dbReference>
<evidence type="ECO:0000313" key="2">
    <source>
        <dbReference type="Proteomes" id="UP000198992"/>
    </source>
</evidence>
<protein>
    <submittedName>
        <fullName evidence="1">Uncharacterized protein</fullName>
    </submittedName>
</protein>
<name>A0A1H5JHN7_9BRAD</name>